<evidence type="ECO:0000256" key="6">
    <source>
        <dbReference type="PROSITE-ProRule" id="PRU00169"/>
    </source>
</evidence>
<keyword evidence="4" id="KW-0804">Transcription</keyword>
<evidence type="ECO:0000256" key="4">
    <source>
        <dbReference type="ARBA" id="ARBA00023163"/>
    </source>
</evidence>
<sequence length="226" mass="26166">MRFAAMANIFLLEDDKILSKGISIALKKDEHMVTAVYGYLEALKQYQKQKYDLFLLDINLPDGNGLEFCEKIRETSETPVLFLTANDTEEDMLEGFGVGCDDYISKPFSIEVLRKKVLAVLKRSGVGKFRMKYRDLELDKEKCLVLMKGQEIHLTSTEYKLLLYLMENRGRVVTKAMLLEQLWDIDGNFVDDNTVRVNIKRLRQKLNDEKQEYIVTVFGMGYSFGE</sequence>
<dbReference type="GO" id="GO:0000976">
    <property type="term" value="F:transcription cis-regulatory region binding"/>
    <property type="evidence" value="ECO:0007669"/>
    <property type="project" value="TreeGrafter"/>
</dbReference>
<dbReference type="InterPro" id="IPR001867">
    <property type="entry name" value="OmpR/PhoB-type_DNA-bd"/>
</dbReference>
<keyword evidence="2" id="KW-0805">Transcription regulation</keyword>
<gene>
    <name evidence="12" type="ORF">DW001_01655</name>
    <name evidence="11" type="ORF">DW038_01165</name>
    <name evidence="10" type="ORF">DW703_00440</name>
</gene>
<feature type="modified residue" description="4-aspartylphosphate" evidence="6">
    <location>
        <position position="57"/>
    </location>
</feature>
<dbReference type="Gene3D" id="1.10.10.10">
    <property type="entry name" value="Winged helix-like DNA-binding domain superfamily/Winged helix DNA-binding domain"/>
    <property type="match status" value="1"/>
</dbReference>
<dbReference type="CDD" id="cd17574">
    <property type="entry name" value="REC_OmpR"/>
    <property type="match status" value="1"/>
</dbReference>
<dbReference type="PROSITE" id="PS51755">
    <property type="entry name" value="OMPR_PHOB"/>
    <property type="match status" value="1"/>
</dbReference>
<evidence type="ECO:0000313" key="12">
    <source>
        <dbReference type="EMBL" id="RHL82701.1"/>
    </source>
</evidence>
<dbReference type="GO" id="GO:0000156">
    <property type="term" value="F:phosphorelay response regulator activity"/>
    <property type="evidence" value="ECO:0007669"/>
    <property type="project" value="TreeGrafter"/>
</dbReference>
<dbReference type="GO" id="GO:0006355">
    <property type="term" value="P:regulation of DNA-templated transcription"/>
    <property type="evidence" value="ECO:0007669"/>
    <property type="project" value="InterPro"/>
</dbReference>
<evidence type="ECO:0000313" key="15">
    <source>
        <dbReference type="Proteomes" id="UP000286181"/>
    </source>
</evidence>
<reference evidence="13 14" key="1">
    <citation type="submission" date="2018-08" db="EMBL/GenBank/DDBJ databases">
        <title>A genome reference for cultivated species of the human gut microbiota.</title>
        <authorList>
            <person name="Zou Y."/>
            <person name="Xue W."/>
            <person name="Luo G."/>
        </authorList>
    </citation>
    <scope>NUCLEOTIDE SEQUENCE [LARGE SCALE GENOMIC DNA]</scope>
    <source>
        <strain evidence="12 13">AF36-2BH</strain>
        <strain evidence="11 15">AF39-14AC</strain>
        <strain evidence="10 14">AM26-2LB</strain>
    </source>
</reference>
<dbReference type="SMART" id="SM00448">
    <property type="entry name" value="REC"/>
    <property type="match status" value="1"/>
</dbReference>
<dbReference type="PANTHER" id="PTHR48111:SF73">
    <property type="entry name" value="ALKALINE PHOSPHATASE SYNTHESIS TRANSCRIPTIONAL REGULATORY PROTEIN PHOP"/>
    <property type="match status" value="1"/>
</dbReference>
<evidence type="ECO:0000256" key="5">
    <source>
        <dbReference type="ARBA" id="ARBA00024867"/>
    </source>
</evidence>
<dbReference type="Pfam" id="PF00486">
    <property type="entry name" value="Trans_reg_C"/>
    <property type="match status" value="1"/>
</dbReference>
<dbReference type="InterPro" id="IPR039420">
    <property type="entry name" value="WalR-like"/>
</dbReference>
<dbReference type="InterPro" id="IPR001789">
    <property type="entry name" value="Sig_transdc_resp-reg_receiver"/>
</dbReference>
<organism evidence="12 13">
    <name type="scientific">Agathobacter rectalis</name>
    <dbReference type="NCBI Taxonomy" id="39491"/>
    <lineage>
        <taxon>Bacteria</taxon>
        <taxon>Bacillati</taxon>
        <taxon>Bacillota</taxon>
        <taxon>Clostridia</taxon>
        <taxon>Lachnospirales</taxon>
        <taxon>Lachnospiraceae</taxon>
        <taxon>Agathobacter</taxon>
    </lineage>
</organism>
<dbReference type="AlphaFoldDB" id="A0A396FVX2"/>
<evidence type="ECO:0000313" key="13">
    <source>
        <dbReference type="Proteomes" id="UP000266698"/>
    </source>
</evidence>
<dbReference type="CDD" id="cd00383">
    <property type="entry name" value="trans_reg_C"/>
    <property type="match status" value="1"/>
</dbReference>
<evidence type="ECO:0000256" key="3">
    <source>
        <dbReference type="ARBA" id="ARBA00023125"/>
    </source>
</evidence>
<comment type="caution">
    <text evidence="12">The sequence shown here is derived from an EMBL/GenBank/DDBJ whole genome shotgun (WGS) entry which is preliminary data.</text>
</comment>
<evidence type="ECO:0000256" key="1">
    <source>
        <dbReference type="ARBA" id="ARBA00018672"/>
    </source>
</evidence>
<dbReference type="Gene3D" id="3.40.50.2300">
    <property type="match status" value="1"/>
</dbReference>
<dbReference type="SMART" id="SM00862">
    <property type="entry name" value="Trans_reg_C"/>
    <property type="match status" value="1"/>
</dbReference>
<evidence type="ECO:0000313" key="10">
    <source>
        <dbReference type="EMBL" id="RHF08429.1"/>
    </source>
</evidence>
<dbReference type="EMBL" id="QROF01000001">
    <property type="protein sequence ID" value="RHL08048.1"/>
    <property type="molecule type" value="Genomic_DNA"/>
</dbReference>
<dbReference type="GO" id="GO:0032993">
    <property type="term" value="C:protein-DNA complex"/>
    <property type="evidence" value="ECO:0007669"/>
    <property type="project" value="TreeGrafter"/>
</dbReference>
<evidence type="ECO:0000313" key="14">
    <source>
        <dbReference type="Proteomes" id="UP000283501"/>
    </source>
</evidence>
<dbReference type="EMBL" id="QRPB01000002">
    <property type="protein sequence ID" value="RHL82701.1"/>
    <property type="molecule type" value="Genomic_DNA"/>
</dbReference>
<proteinExistence type="predicted"/>
<protein>
    <recommendedName>
        <fullName evidence="1">Stage 0 sporulation protein A homolog</fullName>
    </recommendedName>
</protein>
<dbReference type="Proteomes" id="UP000266698">
    <property type="component" value="Unassembled WGS sequence"/>
</dbReference>
<feature type="domain" description="OmpR/PhoB-type" evidence="9">
    <location>
        <begin position="128"/>
        <end position="226"/>
    </location>
</feature>
<dbReference type="Pfam" id="PF00072">
    <property type="entry name" value="Response_reg"/>
    <property type="match status" value="1"/>
</dbReference>
<evidence type="ECO:0000259" key="9">
    <source>
        <dbReference type="PROSITE" id="PS51755"/>
    </source>
</evidence>
<name>A0A396FVX2_9FIRM</name>
<feature type="domain" description="Response regulatory" evidence="8">
    <location>
        <begin position="8"/>
        <end position="121"/>
    </location>
</feature>
<accession>A0A396FVX2</accession>
<dbReference type="SUPFAM" id="SSF52172">
    <property type="entry name" value="CheY-like"/>
    <property type="match status" value="1"/>
</dbReference>
<keyword evidence="3 7" id="KW-0238">DNA-binding</keyword>
<evidence type="ECO:0000313" key="11">
    <source>
        <dbReference type="EMBL" id="RHL08048.1"/>
    </source>
</evidence>
<dbReference type="Proteomes" id="UP000283501">
    <property type="component" value="Unassembled WGS sequence"/>
</dbReference>
<feature type="DNA-binding region" description="OmpR/PhoB-type" evidence="7">
    <location>
        <begin position="128"/>
        <end position="226"/>
    </location>
</feature>
<dbReference type="Proteomes" id="UP000286181">
    <property type="component" value="Unassembled WGS sequence"/>
</dbReference>
<keyword evidence="6" id="KW-0597">Phosphoprotein</keyword>
<dbReference type="EMBL" id="QSKY01000001">
    <property type="protein sequence ID" value="RHF08429.1"/>
    <property type="molecule type" value="Genomic_DNA"/>
</dbReference>
<dbReference type="InterPro" id="IPR036388">
    <property type="entry name" value="WH-like_DNA-bd_sf"/>
</dbReference>
<dbReference type="InterPro" id="IPR011006">
    <property type="entry name" value="CheY-like_superfamily"/>
</dbReference>
<evidence type="ECO:0000256" key="2">
    <source>
        <dbReference type="ARBA" id="ARBA00023015"/>
    </source>
</evidence>
<evidence type="ECO:0000256" key="7">
    <source>
        <dbReference type="PROSITE-ProRule" id="PRU01091"/>
    </source>
</evidence>
<evidence type="ECO:0000259" key="8">
    <source>
        <dbReference type="PROSITE" id="PS50110"/>
    </source>
</evidence>
<dbReference type="GO" id="GO:0005829">
    <property type="term" value="C:cytosol"/>
    <property type="evidence" value="ECO:0007669"/>
    <property type="project" value="TreeGrafter"/>
</dbReference>
<dbReference type="PANTHER" id="PTHR48111">
    <property type="entry name" value="REGULATOR OF RPOS"/>
    <property type="match status" value="1"/>
</dbReference>
<comment type="function">
    <text evidence="5">May play the central regulatory role in sporulation. It may be an element of the effector pathway responsible for the activation of sporulation genes in response to nutritional stress. Spo0A may act in concert with spo0H (a sigma factor) to control the expression of some genes that are critical to the sporulation process.</text>
</comment>
<dbReference type="PROSITE" id="PS50110">
    <property type="entry name" value="RESPONSE_REGULATORY"/>
    <property type="match status" value="1"/>
</dbReference>